<organism evidence="8 9">
    <name type="scientific">Scyliorhinus torazame</name>
    <name type="common">Cloudy catshark</name>
    <name type="synonym">Catulus torazame</name>
    <dbReference type="NCBI Taxonomy" id="75743"/>
    <lineage>
        <taxon>Eukaryota</taxon>
        <taxon>Metazoa</taxon>
        <taxon>Chordata</taxon>
        <taxon>Craniata</taxon>
        <taxon>Vertebrata</taxon>
        <taxon>Chondrichthyes</taxon>
        <taxon>Elasmobranchii</taxon>
        <taxon>Galeomorphii</taxon>
        <taxon>Galeoidea</taxon>
        <taxon>Carcharhiniformes</taxon>
        <taxon>Scyliorhinidae</taxon>
        <taxon>Scyliorhinus</taxon>
    </lineage>
</organism>
<evidence type="ECO:0000313" key="9">
    <source>
        <dbReference type="Proteomes" id="UP000288216"/>
    </source>
</evidence>
<name>A0A401PJK3_SCYTO</name>
<dbReference type="FunFam" id="2.60.120.380:FF:000006">
    <property type="entry name" value="Calpain 10"/>
    <property type="match status" value="1"/>
</dbReference>
<dbReference type="Pfam" id="PF00648">
    <property type="entry name" value="Peptidase_C2"/>
    <property type="match status" value="1"/>
</dbReference>
<dbReference type="Pfam" id="PF01067">
    <property type="entry name" value="Calpain_III"/>
    <property type="match status" value="2"/>
</dbReference>
<evidence type="ECO:0000256" key="4">
    <source>
        <dbReference type="ARBA" id="ARBA00022807"/>
    </source>
</evidence>
<dbReference type="InterPro" id="IPR000169">
    <property type="entry name" value="Pept_cys_AS"/>
</dbReference>
<protein>
    <recommendedName>
        <fullName evidence="7">Calpain catalytic domain-containing protein</fullName>
    </recommendedName>
</protein>
<evidence type="ECO:0000256" key="5">
    <source>
        <dbReference type="PIRSR" id="PIRSR622684-1"/>
    </source>
</evidence>
<keyword evidence="4 6" id="KW-0788">Thiol protease</keyword>
<dbReference type="GO" id="GO:0005737">
    <property type="term" value="C:cytoplasm"/>
    <property type="evidence" value="ECO:0007669"/>
    <property type="project" value="TreeGrafter"/>
</dbReference>
<dbReference type="PROSITE" id="PS00139">
    <property type="entry name" value="THIOL_PROTEASE_CYS"/>
    <property type="match status" value="1"/>
</dbReference>
<accession>A0A401PJK3</accession>
<dbReference type="EMBL" id="BFAA01000617">
    <property type="protein sequence ID" value="GCB73296.1"/>
    <property type="molecule type" value="Genomic_DNA"/>
</dbReference>
<dbReference type="InterPro" id="IPR038765">
    <property type="entry name" value="Papain-like_cys_pep_sf"/>
</dbReference>
<dbReference type="InterPro" id="IPR001300">
    <property type="entry name" value="Peptidase_C2_calpain_cat"/>
</dbReference>
<reference evidence="8 9" key="1">
    <citation type="journal article" date="2018" name="Nat. Ecol. Evol.">
        <title>Shark genomes provide insights into elasmobranch evolution and the origin of vertebrates.</title>
        <authorList>
            <person name="Hara Y"/>
            <person name="Yamaguchi K"/>
            <person name="Onimaru K"/>
            <person name="Kadota M"/>
            <person name="Koyanagi M"/>
            <person name="Keeley SD"/>
            <person name="Tatsumi K"/>
            <person name="Tanaka K"/>
            <person name="Motone F"/>
            <person name="Kageyama Y"/>
            <person name="Nozu R"/>
            <person name="Adachi N"/>
            <person name="Nishimura O"/>
            <person name="Nakagawa R"/>
            <person name="Tanegashima C"/>
            <person name="Kiyatake I"/>
            <person name="Matsumoto R"/>
            <person name="Murakumo K"/>
            <person name="Nishida K"/>
            <person name="Terakita A"/>
            <person name="Kuratani S"/>
            <person name="Sato K"/>
            <person name="Hyodo S Kuraku.S."/>
        </authorList>
    </citation>
    <scope>NUCLEOTIDE SEQUENCE [LARGE SCALE GENOMIC DNA]</scope>
</reference>
<dbReference type="SMART" id="SM00230">
    <property type="entry name" value="CysPc"/>
    <property type="match status" value="1"/>
</dbReference>
<dbReference type="InterPro" id="IPR022682">
    <property type="entry name" value="Calpain_domain_III"/>
</dbReference>
<evidence type="ECO:0000256" key="2">
    <source>
        <dbReference type="ARBA" id="ARBA00022670"/>
    </source>
</evidence>
<dbReference type="CDD" id="cd00044">
    <property type="entry name" value="CysPc"/>
    <property type="match status" value="1"/>
</dbReference>
<dbReference type="Gene3D" id="2.60.120.380">
    <property type="match status" value="2"/>
</dbReference>
<dbReference type="InterPro" id="IPR036213">
    <property type="entry name" value="Calpain_III_sf"/>
</dbReference>
<dbReference type="GO" id="GO:0004198">
    <property type="term" value="F:calcium-dependent cysteine-type endopeptidase activity"/>
    <property type="evidence" value="ECO:0007669"/>
    <property type="project" value="InterPro"/>
</dbReference>
<dbReference type="SUPFAM" id="SSF49758">
    <property type="entry name" value="Calpain large subunit, middle domain (domain III)"/>
    <property type="match status" value="2"/>
</dbReference>
<sequence>NVILLGFLWTYVKASVTMTIWDMEIPGKKLFEDTDFPASRTSLFSSYSTPIAKLRGKITWLRPQEISCSPRLLPENPQDGYIKQGLLGDCWFLCACEALRKNRLLLDKVIPSGQDTWTQSGCLRCRFWRFGHWVDVIIDDRLPCIGRRLCFSRCRSEEVFWLPLLEKAYAKLHGCYEQLWAGQVCEALVDVTGGLADRWTLKGYRQNRERNSHLCFSEKSQFELMKDLNDKSFISCSVHGSAKGFSDRAEFHAFCVTDVKQISGLEDNYVNLLKIRNMWDRQCWNGSWQEGGDGWKKLDPATATLLQSTAEEGEFWVEEHEFFQDFDEVTVGYPINMERYIVSLLTGLFHTLQLSGEWVKGESAGGCRNNSSFCRNPKFWLRILDPGEVVIAILQERHDSSIRNGNACWSENAAALCQNNEEWLTTDSLHQKRYRAIGLHVWKVEKKRFNLQKTVAKAPTISTECHMYDREVKLHCDLTPGYYLVIPSTFMKDEDGHFLLRAFSTSKISLSVVKAAHSLTQFEENSEGEWEIVQFTDSWINGKSAGGSRNFPTYDTNPHLPFSILSDTGVGNIRITLCQESFDGQFLPIGFHVYQVRDGENLNPASPQLLEPVVTCVPHRYTQEMTQLCTLPTGNYEVIPSTYLPNSEAQFTVTVEIKIDRKPFQCRENLGQTINEASYTSVMQR</sequence>
<comment type="caution">
    <text evidence="8">The sequence shown here is derived from an EMBL/GenBank/DDBJ whole genome shotgun (WGS) entry which is preliminary data.</text>
</comment>
<keyword evidence="2 6" id="KW-0645">Protease</keyword>
<gene>
    <name evidence="8" type="ORF">scyTo_0002463</name>
</gene>
<evidence type="ECO:0000256" key="6">
    <source>
        <dbReference type="PROSITE-ProRule" id="PRU00239"/>
    </source>
</evidence>
<keyword evidence="3 6" id="KW-0378">Hydrolase</keyword>
<dbReference type="OrthoDB" id="167576at2759"/>
<dbReference type="InterPro" id="IPR022683">
    <property type="entry name" value="Calpain_III"/>
</dbReference>
<feature type="non-terminal residue" evidence="8">
    <location>
        <position position="1"/>
    </location>
</feature>
<dbReference type="PANTHER" id="PTHR10183">
    <property type="entry name" value="CALPAIN"/>
    <property type="match status" value="1"/>
</dbReference>
<dbReference type="STRING" id="75743.A0A401PJK3"/>
<dbReference type="Proteomes" id="UP000288216">
    <property type="component" value="Unassembled WGS sequence"/>
</dbReference>
<dbReference type="Gene3D" id="3.90.70.10">
    <property type="entry name" value="Cysteine proteinases"/>
    <property type="match status" value="1"/>
</dbReference>
<evidence type="ECO:0000256" key="3">
    <source>
        <dbReference type="ARBA" id="ARBA00022801"/>
    </source>
</evidence>
<evidence type="ECO:0000256" key="1">
    <source>
        <dbReference type="ARBA" id="ARBA00007623"/>
    </source>
</evidence>
<feature type="domain" description="Calpain catalytic" evidence="7">
    <location>
        <begin position="30"/>
        <end position="331"/>
    </location>
</feature>
<dbReference type="GO" id="GO:0006508">
    <property type="term" value="P:proteolysis"/>
    <property type="evidence" value="ECO:0007669"/>
    <property type="project" value="UniProtKB-KW"/>
</dbReference>
<feature type="active site" evidence="5 6">
    <location>
        <position position="252"/>
    </location>
</feature>
<feature type="active site" evidence="5 6">
    <location>
        <position position="90"/>
    </location>
</feature>
<evidence type="ECO:0000259" key="7">
    <source>
        <dbReference type="PROSITE" id="PS50203"/>
    </source>
</evidence>
<proteinExistence type="inferred from homology"/>
<comment type="similarity">
    <text evidence="1">Belongs to the peptidase C2 family.</text>
</comment>
<dbReference type="PRINTS" id="PR00704">
    <property type="entry name" value="CALPAIN"/>
</dbReference>
<dbReference type="AlphaFoldDB" id="A0A401PJK3"/>
<dbReference type="PROSITE" id="PS50203">
    <property type="entry name" value="CALPAIN_CAT"/>
    <property type="match status" value="1"/>
</dbReference>
<evidence type="ECO:0000313" key="8">
    <source>
        <dbReference type="EMBL" id="GCB73296.1"/>
    </source>
</evidence>
<feature type="active site" evidence="5 6">
    <location>
        <position position="277"/>
    </location>
</feature>
<dbReference type="InterPro" id="IPR022684">
    <property type="entry name" value="Calpain_cysteine_protease"/>
</dbReference>
<keyword evidence="9" id="KW-1185">Reference proteome</keyword>
<dbReference type="PANTHER" id="PTHR10183:SF30">
    <property type="entry name" value="CALPAIN-10"/>
    <property type="match status" value="1"/>
</dbReference>
<dbReference type="SMART" id="SM00720">
    <property type="entry name" value="calpain_III"/>
    <property type="match status" value="2"/>
</dbReference>
<dbReference type="SUPFAM" id="SSF54001">
    <property type="entry name" value="Cysteine proteinases"/>
    <property type="match status" value="1"/>
</dbReference>
<dbReference type="OMA" id="ECALSCS"/>